<accession>A0ACA9M8W7</accession>
<evidence type="ECO:0000313" key="2">
    <source>
        <dbReference type="Proteomes" id="UP000789366"/>
    </source>
</evidence>
<protein>
    <submittedName>
        <fullName evidence="1">8482_t:CDS:1</fullName>
    </submittedName>
</protein>
<organism evidence="1 2">
    <name type="scientific">Cetraspora pellucida</name>
    <dbReference type="NCBI Taxonomy" id="1433469"/>
    <lineage>
        <taxon>Eukaryota</taxon>
        <taxon>Fungi</taxon>
        <taxon>Fungi incertae sedis</taxon>
        <taxon>Mucoromycota</taxon>
        <taxon>Glomeromycotina</taxon>
        <taxon>Glomeromycetes</taxon>
        <taxon>Diversisporales</taxon>
        <taxon>Gigasporaceae</taxon>
        <taxon>Cetraspora</taxon>
    </lineage>
</organism>
<reference evidence="1" key="1">
    <citation type="submission" date="2021-06" db="EMBL/GenBank/DDBJ databases">
        <authorList>
            <person name="Kallberg Y."/>
            <person name="Tangrot J."/>
            <person name="Rosling A."/>
        </authorList>
    </citation>
    <scope>NUCLEOTIDE SEQUENCE</scope>
    <source>
        <strain evidence="1">28 12/20/2015</strain>
    </source>
</reference>
<dbReference type="Proteomes" id="UP000789366">
    <property type="component" value="Unassembled WGS sequence"/>
</dbReference>
<comment type="caution">
    <text evidence="1">The sequence shown here is derived from an EMBL/GenBank/DDBJ whole genome shotgun (WGS) entry which is preliminary data.</text>
</comment>
<feature type="non-terminal residue" evidence="1">
    <location>
        <position position="776"/>
    </location>
</feature>
<sequence length="776" mass="87287">MRIPVAGVTVGVGGLTYANYKLNAMASKSSDLLSSISDGVKSAFGTVTDGLSKFDVELQVPKFLADIFSTNSRSSTPSSNQIESDKPRFIKKDDPSDPSGNGLKLPSIVVIGSQSSGKSSVLEAIVGHEFLPKPIELTLIHTPKSKEEYGEFPQLGLGKIHDFSHIQQTLRDLNLAVPESECVSNKPIELRIYSSNVPDLTLIDLPGYIQISNKNQPGTLKDKIVELCEQYIKEPNIILAVCAADVDLANSEALKAGRKVDPLGLRTLGVITKMDLVEPEIGAAILRNTDYPLHLGYIGVVCKPPASIKNKKNITSALIRHEDQFFRSNYVYSQRGIQVGIGTLRKKLMEVLEEGMAKSLFSIVGAVQKELEESRYQFKVQYNDRRITAESYVAETIDSIKHNFKNFAHSFGKPQVRHEVRSMLEQKVMDLCAELYWTDNKIVDLPKVSIDELYWKYKLDMSSAALTKSGIGRTSTQLVVGVLMANMEKIALMEPLNNHPEISSKLLSLSNEILRNKFHTTSDQVENCVKPYKHEVECSEQEWAEGLKRTISLLEKELESCNKALQNIKDTIGKKKLRAAIKYVIDAEREAKRAQAHARDSESDIVVDNGNDASTNTKSQSVIINHIMEDNVSDRHRLHFNPKVIEKALEAIFLRDRSMILKYRLAALKSRQCKSPENKQYCPEAFLNMVAEKLTYTAVMFIQVELLNEFFFQFPREVDNLLVYGMNKNQILSFAKENPKIRKHLELQEKKWKLEEVMEKLNYISRDANGWLGSAN</sequence>
<keyword evidence="2" id="KW-1185">Reference proteome</keyword>
<gene>
    <name evidence="1" type="ORF">SPELUC_LOCUS6237</name>
</gene>
<dbReference type="EMBL" id="CAJVPW010007142">
    <property type="protein sequence ID" value="CAG8577586.1"/>
    <property type="molecule type" value="Genomic_DNA"/>
</dbReference>
<name>A0ACA9M8W7_9GLOM</name>
<proteinExistence type="predicted"/>
<evidence type="ECO:0000313" key="1">
    <source>
        <dbReference type="EMBL" id="CAG8577586.1"/>
    </source>
</evidence>